<dbReference type="GO" id="GO:0003723">
    <property type="term" value="F:RNA binding"/>
    <property type="evidence" value="ECO:0007669"/>
    <property type="project" value="InterPro"/>
</dbReference>
<comment type="function">
    <text evidence="8">Catalyzes the transfer of a phosphate group to glutamate to form L-glutamate 5-phosphate.</text>
</comment>
<dbReference type="HAMAP" id="MF_00456">
    <property type="entry name" value="ProB"/>
    <property type="match status" value="1"/>
</dbReference>
<feature type="binding site" evidence="8">
    <location>
        <position position="156"/>
    </location>
    <ligand>
        <name>substrate</name>
    </ligand>
</feature>
<feature type="binding site" evidence="8">
    <location>
        <begin position="218"/>
        <end position="224"/>
    </location>
    <ligand>
        <name>ATP</name>
        <dbReference type="ChEBI" id="CHEBI:30616"/>
    </ligand>
</feature>
<evidence type="ECO:0000256" key="8">
    <source>
        <dbReference type="HAMAP-Rule" id="MF_00456"/>
    </source>
</evidence>
<dbReference type="SUPFAM" id="SSF88697">
    <property type="entry name" value="PUA domain-like"/>
    <property type="match status" value="1"/>
</dbReference>
<dbReference type="SMART" id="SM00359">
    <property type="entry name" value="PUA"/>
    <property type="match status" value="1"/>
</dbReference>
<keyword evidence="1 8" id="KW-0963">Cytoplasm</keyword>
<comment type="pathway">
    <text evidence="8">Amino-acid biosynthesis; L-proline biosynthesis; L-glutamate 5-semialdehyde from L-glutamate: step 1/2.</text>
</comment>
<dbReference type="NCBIfam" id="TIGR01027">
    <property type="entry name" value="proB"/>
    <property type="match status" value="1"/>
</dbReference>
<evidence type="ECO:0000256" key="7">
    <source>
        <dbReference type="ARBA" id="ARBA00022840"/>
    </source>
</evidence>
<dbReference type="Pfam" id="PF00696">
    <property type="entry name" value="AA_kinase"/>
    <property type="match status" value="1"/>
</dbReference>
<evidence type="ECO:0000313" key="10">
    <source>
        <dbReference type="EMBL" id="PWQ99944.1"/>
    </source>
</evidence>
<sequence length="376" mass="40552">MSNREKYTQKSQRWIVKIGSALLTQDGKGLDYQAIADWAGQMAELRQQGVEVVLVSSGSIAEGMSRMGWASRPKALPELQAAAAIGQTGLIQAYQTEFQKYGVQAAQILLTHDDVSHRLRYLNARNTLRTLIRLGTLPIVNENDTVAFEEIRLGDNDTLGAVVASLIEADLLVILTDQKGLYDQDPRHNPDAEFISEGVAMNPDYVSFAGAAGTAIGSGGMATKVQAARRAAKAGCATIIVSGREDQVLSRLRKGESLGTLLVPEDSKLAARKQWIAGQTQANGTLFLDEGAVDALLSGGKSLLPVGVERCTGQFKRGDRVNCADTTGRVIARGLCNYSDADVVKICKTPSHRIADILGYMGEKELIHRDNLVLED</sequence>
<keyword evidence="4 8" id="KW-0808">Transferase</keyword>
<keyword evidence="3 8" id="KW-0641">Proline biosynthesis</keyword>
<dbReference type="OrthoDB" id="9804434at2"/>
<dbReference type="InterPro" id="IPR036974">
    <property type="entry name" value="PUA_sf"/>
</dbReference>
<evidence type="ECO:0000256" key="1">
    <source>
        <dbReference type="ARBA" id="ARBA00022490"/>
    </source>
</evidence>
<evidence type="ECO:0000256" key="4">
    <source>
        <dbReference type="ARBA" id="ARBA00022679"/>
    </source>
</evidence>
<dbReference type="Gene3D" id="3.40.1160.10">
    <property type="entry name" value="Acetylglutamate kinase-like"/>
    <property type="match status" value="2"/>
</dbReference>
<evidence type="ECO:0000256" key="6">
    <source>
        <dbReference type="ARBA" id="ARBA00022777"/>
    </source>
</evidence>
<dbReference type="InterPro" id="IPR001057">
    <property type="entry name" value="Glu/AcGlu_kinase"/>
</dbReference>
<dbReference type="FunFam" id="2.30.130.10:FF:000007">
    <property type="entry name" value="Glutamate 5-kinase"/>
    <property type="match status" value="1"/>
</dbReference>
<dbReference type="PIRSF" id="PIRSF000729">
    <property type="entry name" value="GK"/>
    <property type="match status" value="1"/>
</dbReference>
<dbReference type="EC" id="2.7.2.11" evidence="8"/>
<dbReference type="CDD" id="cd21157">
    <property type="entry name" value="PUA_G5K"/>
    <property type="match status" value="1"/>
</dbReference>
<dbReference type="InterPro" id="IPR015947">
    <property type="entry name" value="PUA-like_sf"/>
</dbReference>
<evidence type="ECO:0000256" key="2">
    <source>
        <dbReference type="ARBA" id="ARBA00022605"/>
    </source>
</evidence>
<dbReference type="PROSITE" id="PS00902">
    <property type="entry name" value="GLUTAMATE_5_KINASE"/>
    <property type="match status" value="1"/>
</dbReference>
<dbReference type="GO" id="GO:0004349">
    <property type="term" value="F:glutamate 5-kinase activity"/>
    <property type="evidence" value="ECO:0007669"/>
    <property type="project" value="UniProtKB-UniRule"/>
</dbReference>
<dbReference type="UniPathway" id="UPA00098">
    <property type="reaction ID" value="UER00359"/>
</dbReference>
<name>A0A317CN47_9GAMM</name>
<keyword evidence="2 8" id="KW-0028">Amino-acid biosynthesis</keyword>
<dbReference type="InterPro" id="IPR036393">
    <property type="entry name" value="AceGlu_kinase-like_sf"/>
</dbReference>
<dbReference type="RefSeq" id="WP_109836347.1">
    <property type="nucleotide sequence ID" value="NZ_QGKM01000006.1"/>
</dbReference>
<dbReference type="InterPro" id="IPR019797">
    <property type="entry name" value="Glutamate_5-kinase_CS"/>
</dbReference>
<evidence type="ECO:0000259" key="9">
    <source>
        <dbReference type="SMART" id="SM00359"/>
    </source>
</evidence>
<dbReference type="FunFam" id="3.40.1160.10:FF:000018">
    <property type="entry name" value="Glutamate 5-kinase"/>
    <property type="match status" value="1"/>
</dbReference>
<protein>
    <recommendedName>
        <fullName evidence="8">Glutamate 5-kinase</fullName>
        <ecNumber evidence="8">2.7.2.11</ecNumber>
    </recommendedName>
    <alternativeName>
        <fullName evidence="8">Gamma-glutamyl kinase</fullName>
        <shortName evidence="8">GK</shortName>
    </alternativeName>
</protein>
<dbReference type="GO" id="GO:0055129">
    <property type="term" value="P:L-proline biosynthetic process"/>
    <property type="evidence" value="ECO:0007669"/>
    <property type="project" value="UniProtKB-UniRule"/>
</dbReference>
<dbReference type="InterPro" id="IPR002478">
    <property type="entry name" value="PUA"/>
</dbReference>
<keyword evidence="11" id="KW-1185">Reference proteome</keyword>
<dbReference type="GO" id="GO:0005524">
    <property type="term" value="F:ATP binding"/>
    <property type="evidence" value="ECO:0007669"/>
    <property type="project" value="UniProtKB-KW"/>
</dbReference>
<reference evidence="10 11" key="1">
    <citation type="submission" date="2018-05" db="EMBL/GenBank/DDBJ databases">
        <title>Leucothrix arctica sp. nov., isolated from Arctic seawater.</title>
        <authorList>
            <person name="Choi A."/>
            <person name="Baek K."/>
        </authorList>
    </citation>
    <scope>NUCLEOTIDE SEQUENCE [LARGE SCALE GENOMIC DNA]</scope>
    <source>
        <strain evidence="10 11">JCM 18388</strain>
    </source>
</reference>
<dbReference type="Pfam" id="PF01472">
    <property type="entry name" value="PUA"/>
    <property type="match status" value="1"/>
</dbReference>
<feature type="binding site" evidence="8">
    <location>
        <position position="17"/>
    </location>
    <ligand>
        <name>ATP</name>
        <dbReference type="ChEBI" id="CHEBI:30616"/>
    </ligand>
</feature>
<dbReference type="SUPFAM" id="SSF53633">
    <property type="entry name" value="Carbamate kinase-like"/>
    <property type="match status" value="1"/>
</dbReference>
<accession>A0A317CN47</accession>
<dbReference type="EMBL" id="QGKM01000006">
    <property type="protein sequence ID" value="PWQ99944.1"/>
    <property type="molecule type" value="Genomic_DNA"/>
</dbReference>
<feature type="binding site" evidence="8">
    <location>
        <begin position="176"/>
        <end position="177"/>
    </location>
    <ligand>
        <name>ATP</name>
        <dbReference type="ChEBI" id="CHEBI:30616"/>
    </ligand>
</feature>
<dbReference type="PRINTS" id="PR00474">
    <property type="entry name" value="GLU5KINASE"/>
</dbReference>
<dbReference type="InterPro" id="IPR005715">
    <property type="entry name" value="Glu_5kinase/COase_Synthase"/>
</dbReference>
<dbReference type="PANTHER" id="PTHR43654:SF1">
    <property type="entry name" value="ISOPENTENYL PHOSPHATE KINASE"/>
    <property type="match status" value="1"/>
</dbReference>
<comment type="catalytic activity">
    <reaction evidence="8">
        <text>L-glutamate + ATP = L-glutamyl 5-phosphate + ADP</text>
        <dbReference type="Rhea" id="RHEA:14877"/>
        <dbReference type="ChEBI" id="CHEBI:29985"/>
        <dbReference type="ChEBI" id="CHEBI:30616"/>
        <dbReference type="ChEBI" id="CHEBI:58274"/>
        <dbReference type="ChEBI" id="CHEBI:456216"/>
        <dbReference type="EC" id="2.7.2.11"/>
    </reaction>
</comment>
<dbReference type="Proteomes" id="UP000245539">
    <property type="component" value="Unassembled WGS sequence"/>
</dbReference>
<proteinExistence type="inferred from homology"/>
<dbReference type="Gene3D" id="2.30.130.10">
    <property type="entry name" value="PUA domain"/>
    <property type="match status" value="1"/>
</dbReference>
<feature type="domain" description="PUA" evidence="9">
    <location>
        <begin position="284"/>
        <end position="367"/>
    </location>
</feature>
<keyword evidence="7 8" id="KW-0067">ATP-binding</keyword>
<dbReference type="InterPro" id="IPR001048">
    <property type="entry name" value="Asp/Glu/Uridylate_kinase"/>
</dbReference>
<dbReference type="AlphaFoldDB" id="A0A317CN47"/>
<gene>
    <name evidence="8" type="primary">proB</name>
    <name evidence="10" type="ORF">DKW60_03830</name>
</gene>
<dbReference type="PROSITE" id="PS50890">
    <property type="entry name" value="PUA"/>
    <property type="match status" value="1"/>
</dbReference>
<comment type="similarity">
    <text evidence="8">Belongs to the glutamate 5-kinase family.</text>
</comment>
<dbReference type="InterPro" id="IPR041739">
    <property type="entry name" value="G5K_ProB"/>
</dbReference>
<dbReference type="CDD" id="cd04242">
    <property type="entry name" value="AAK_G5K_ProB"/>
    <property type="match status" value="1"/>
</dbReference>
<evidence type="ECO:0000256" key="5">
    <source>
        <dbReference type="ARBA" id="ARBA00022741"/>
    </source>
</evidence>
<feature type="binding site" evidence="8">
    <location>
        <position position="144"/>
    </location>
    <ligand>
        <name>substrate</name>
    </ligand>
</feature>
<comment type="subcellular location">
    <subcellularLocation>
        <location evidence="8">Cytoplasm</location>
    </subcellularLocation>
</comment>
<dbReference type="InterPro" id="IPR011529">
    <property type="entry name" value="Glu_5kinase"/>
</dbReference>
<keyword evidence="6 8" id="KW-0418">Kinase</keyword>
<dbReference type="GO" id="GO:0005829">
    <property type="term" value="C:cytosol"/>
    <property type="evidence" value="ECO:0007669"/>
    <property type="project" value="TreeGrafter"/>
</dbReference>
<keyword evidence="5 8" id="KW-0547">Nucleotide-binding</keyword>
<comment type="caution">
    <text evidence="10">The sequence shown here is derived from an EMBL/GenBank/DDBJ whole genome shotgun (WGS) entry which is preliminary data.</text>
</comment>
<dbReference type="PANTHER" id="PTHR43654">
    <property type="entry name" value="GLUTAMATE 5-KINASE"/>
    <property type="match status" value="1"/>
</dbReference>
<evidence type="ECO:0000256" key="3">
    <source>
        <dbReference type="ARBA" id="ARBA00022650"/>
    </source>
</evidence>
<evidence type="ECO:0000313" key="11">
    <source>
        <dbReference type="Proteomes" id="UP000245539"/>
    </source>
</evidence>
<organism evidence="10 11">
    <name type="scientific">Leucothrix pacifica</name>
    <dbReference type="NCBI Taxonomy" id="1247513"/>
    <lineage>
        <taxon>Bacteria</taxon>
        <taxon>Pseudomonadati</taxon>
        <taxon>Pseudomonadota</taxon>
        <taxon>Gammaproteobacteria</taxon>
        <taxon>Thiotrichales</taxon>
        <taxon>Thiotrichaceae</taxon>
        <taxon>Leucothrix</taxon>
    </lineage>
</organism>
<feature type="binding site" evidence="8">
    <location>
        <position position="57"/>
    </location>
    <ligand>
        <name>substrate</name>
    </ligand>
</feature>